<proteinExistence type="predicted"/>
<evidence type="ECO:0000313" key="1">
    <source>
        <dbReference type="EMBL" id="MPC95614.1"/>
    </source>
</evidence>
<sequence>MAGWRAGAWVLREGGAYINRDK</sequence>
<comment type="caution">
    <text evidence="1">The sequence shown here is derived from an EMBL/GenBank/DDBJ whole genome shotgun (WGS) entry which is preliminary data.</text>
</comment>
<organism evidence="1 2">
    <name type="scientific">Portunus trituberculatus</name>
    <name type="common">Swimming crab</name>
    <name type="synonym">Neptunus trituberculatus</name>
    <dbReference type="NCBI Taxonomy" id="210409"/>
    <lineage>
        <taxon>Eukaryota</taxon>
        <taxon>Metazoa</taxon>
        <taxon>Ecdysozoa</taxon>
        <taxon>Arthropoda</taxon>
        <taxon>Crustacea</taxon>
        <taxon>Multicrustacea</taxon>
        <taxon>Malacostraca</taxon>
        <taxon>Eumalacostraca</taxon>
        <taxon>Eucarida</taxon>
        <taxon>Decapoda</taxon>
        <taxon>Pleocyemata</taxon>
        <taxon>Brachyura</taxon>
        <taxon>Eubrachyura</taxon>
        <taxon>Portunoidea</taxon>
        <taxon>Portunidae</taxon>
        <taxon>Portuninae</taxon>
        <taxon>Portunus</taxon>
    </lineage>
</organism>
<dbReference type="Proteomes" id="UP000324222">
    <property type="component" value="Unassembled WGS sequence"/>
</dbReference>
<dbReference type="EMBL" id="VSRR010102896">
    <property type="protein sequence ID" value="MPC95614.1"/>
    <property type="molecule type" value="Genomic_DNA"/>
</dbReference>
<accession>A0A5B7JTG7</accession>
<reference evidence="1 2" key="1">
    <citation type="submission" date="2019-05" db="EMBL/GenBank/DDBJ databases">
        <title>Another draft genome of Portunus trituberculatus and its Hox gene families provides insights of decapod evolution.</title>
        <authorList>
            <person name="Jeong J.-H."/>
            <person name="Song I."/>
            <person name="Kim S."/>
            <person name="Choi T."/>
            <person name="Kim D."/>
            <person name="Ryu S."/>
            <person name="Kim W."/>
        </authorList>
    </citation>
    <scope>NUCLEOTIDE SEQUENCE [LARGE SCALE GENOMIC DNA]</scope>
    <source>
        <tissue evidence="1">Muscle</tissue>
    </source>
</reference>
<protein>
    <submittedName>
        <fullName evidence="1">Uncharacterized protein</fullName>
    </submittedName>
</protein>
<keyword evidence="2" id="KW-1185">Reference proteome</keyword>
<dbReference type="AlphaFoldDB" id="A0A5B7JTG7"/>
<name>A0A5B7JTG7_PORTR</name>
<gene>
    <name evidence="1" type="ORF">E2C01_090832</name>
</gene>
<evidence type="ECO:0000313" key="2">
    <source>
        <dbReference type="Proteomes" id="UP000324222"/>
    </source>
</evidence>